<reference evidence="5" key="1">
    <citation type="journal article" date="2021" name="PeerJ">
        <title>Extensive microbial diversity within the chicken gut microbiome revealed by metagenomics and culture.</title>
        <authorList>
            <person name="Gilroy R."/>
            <person name="Ravi A."/>
            <person name="Getino M."/>
            <person name="Pursley I."/>
            <person name="Horton D.L."/>
            <person name="Alikhan N.F."/>
            <person name="Baker D."/>
            <person name="Gharbi K."/>
            <person name="Hall N."/>
            <person name="Watson M."/>
            <person name="Adriaenssens E.M."/>
            <person name="Foster-Nyarko E."/>
            <person name="Jarju S."/>
            <person name="Secka A."/>
            <person name="Antonio M."/>
            <person name="Oren A."/>
            <person name="Chaudhuri R.R."/>
            <person name="La Ragione R."/>
            <person name="Hildebrand F."/>
            <person name="Pallen M.J."/>
        </authorList>
    </citation>
    <scope>NUCLEOTIDE SEQUENCE</scope>
    <source>
        <strain evidence="5">CHK186-16707</strain>
    </source>
</reference>
<feature type="domain" description="3-dehydroquinate synthase C-terminal" evidence="4">
    <location>
        <begin position="154"/>
        <end position="330"/>
    </location>
</feature>
<dbReference type="GO" id="GO:0003856">
    <property type="term" value="F:3-dehydroquinate synthase activity"/>
    <property type="evidence" value="ECO:0007669"/>
    <property type="project" value="InterPro"/>
</dbReference>
<dbReference type="GO" id="GO:0008652">
    <property type="term" value="P:amino acid biosynthetic process"/>
    <property type="evidence" value="ECO:0007669"/>
    <property type="project" value="UniProtKB-KW"/>
</dbReference>
<dbReference type="InterPro" id="IPR002812">
    <property type="entry name" value="DHQS"/>
</dbReference>
<evidence type="ECO:0000256" key="2">
    <source>
        <dbReference type="ARBA" id="ARBA00023141"/>
    </source>
</evidence>
<dbReference type="PANTHER" id="PTHR33563">
    <property type="match status" value="1"/>
</dbReference>
<name>A0A9D2KJW0_9BACT</name>
<evidence type="ECO:0000259" key="4">
    <source>
        <dbReference type="Pfam" id="PF26558"/>
    </source>
</evidence>
<dbReference type="Pfam" id="PF26558">
    <property type="entry name" value="DHQS_2nd"/>
    <property type="match status" value="1"/>
</dbReference>
<sequence length="330" mass="35564">MRTLYFRSVPFVKEDVTLALESGVDGVLVEEERVASVAALALCDARADSSMSVIRLDAKADEEEVARRLAAGEDVVLARGWEIIPVENLLAHPDRRVSDRVAVEVGSLDEARLAAGILERGVATLVLTPEALPDLKAIVAEVKTAQGAMSLVPARITAVRPVGLGHRVCVDTLSVLKRGQGMLVGNSSAFTFLVHAETERNEYVAARPFRVNAGGVHAYALMPGDRTRYLEELRSGDEVLVVEADGTTSLAVIGRVKVEVRPMLYVEADLRPSGESGGMFLQNAETIRLVRPDGSPVSVVELKPGDEVLCHVDQAGRHFGMRIAEAIQEQ</sequence>
<accession>A0A9D2KJW0</accession>
<dbReference type="NCBIfam" id="NF002628">
    <property type="entry name" value="PRK02290.1-6"/>
    <property type="match status" value="1"/>
</dbReference>
<evidence type="ECO:0000259" key="3">
    <source>
        <dbReference type="Pfam" id="PF01959"/>
    </source>
</evidence>
<evidence type="ECO:0000313" key="6">
    <source>
        <dbReference type="Proteomes" id="UP000824225"/>
    </source>
</evidence>
<reference evidence="5" key="2">
    <citation type="submission" date="2021-04" db="EMBL/GenBank/DDBJ databases">
        <authorList>
            <person name="Gilroy R."/>
        </authorList>
    </citation>
    <scope>NUCLEOTIDE SEQUENCE</scope>
    <source>
        <strain evidence="5">CHK186-16707</strain>
    </source>
</reference>
<protein>
    <submittedName>
        <fullName evidence="5">3-dehydroquinate synthase II family protein</fullName>
    </submittedName>
</protein>
<dbReference type="GO" id="GO:0009073">
    <property type="term" value="P:aromatic amino acid family biosynthetic process"/>
    <property type="evidence" value="ECO:0007669"/>
    <property type="project" value="UniProtKB-KW"/>
</dbReference>
<proteinExistence type="predicted"/>
<dbReference type="Pfam" id="PF01959">
    <property type="entry name" value="DHQS"/>
    <property type="match status" value="1"/>
</dbReference>
<evidence type="ECO:0000256" key="1">
    <source>
        <dbReference type="ARBA" id="ARBA00022605"/>
    </source>
</evidence>
<gene>
    <name evidence="5" type="ORF">H9962_03700</name>
</gene>
<dbReference type="InterPro" id="IPR030960">
    <property type="entry name" value="DHQS/DOIS_N"/>
</dbReference>
<dbReference type="Proteomes" id="UP000824225">
    <property type="component" value="Unassembled WGS sequence"/>
</dbReference>
<comment type="caution">
    <text evidence="5">The sequence shown here is derived from an EMBL/GenBank/DDBJ whole genome shotgun (WGS) entry which is preliminary data.</text>
</comment>
<dbReference type="EMBL" id="DXAN01000007">
    <property type="protein sequence ID" value="HJA08279.1"/>
    <property type="molecule type" value="Genomic_DNA"/>
</dbReference>
<dbReference type="PANTHER" id="PTHR33563:SF1">
    <property type="entry name" value="3-DEHYDROQUINATE SYNTHASE"/>
    <property type="match status" value="1"/>
</dbReference>
<dbReference type="GO" id="GO:0016491">
    <property type="term" value="F:oxidoreductase activity"/>
    <property type="evidence" value="ECO:0007669"/>
    <property type="project" value="InterPro"/>
</dbReference>
<dbReference type="PIRSF" id="PIRSF006655">
    <property type="entry name" value="DHQ_synth"/>
    <property type="match status" value="1"/>
</dbReference>
<feature type="domain" description="3-dehydroquinate synthase N-terminal" evidence="3">
    <location>
        <begin position="13"/>
        <end position="139"/>
    </location>
</feature>
<keyword evidence="1" id="KW-0028">Amino-acid biosynthesis</keyword>
<keyword evidence="2" id="KW-0057">Aromatic amino acid biosynthesis</keyword>
<evidence type="ECO:0000313" key="5">
    <source>
        <dbReference type="EMBL" id="HJA08279.1"/>
    </source>
</evidence>
<dbReference type="InterPro" id="IPR056179">
    <property type="entry name" value="DHQS_C"/>
</dbReference>
<organism evidence="5 6">
    <name type="scientific">Candidatus Mailhella merdigallinarum</name>
    <dbReference type="NCBI Taxonomy" id="2838658"/>
    <lineage>
        <taxon>Bacteria</taxon>
        <taxon>Pseudomonadati</taxon>
        <taxon>Thermodesulfobacteriota</taxon>
        <taxon>Desulfovibrionia</taxon>
        <taxon>Desulfovibrionales</taxon>
        <taxon>Desulfovibrionaceae</taxon>
        <taxon>Mailhella</taxon>
    </lineage>
</organism>
<dbReference type="AlphaFoldDB" id="A0A9D2KJW0"/>